<dbReference type="InterPro" id="IPR005619">
    <property type="entry name" value="Uncharacterised_YajG"/>
</dbReference>
<organism evidence="1 2">
    <name type="scientific">Candidatus Acidulodesulfobacterium ferriphilum</name>
    <dbReference type="NCBI Taxonomy" id="2597223"/>
    <lineage>
        <taxon>Bacteria</taxon>
        <taxon>Deltaproteobacteria</taxon>
        <taxon>Candidatus Acidulodesulfobacterales</taxon>
        <taxon>Candidatus Acidulodesulfobacterium</taxon>
    </lineage>
</organism>
<comment type="caution">
    <text evidence="1">The sequence shown here is derived from an EMBL/GenBank/DDBJ whole genome shotgun (WGS) entry which is preliminary data.</text>
</comment>
<evidence type="ECO:0000313" key="2">
    <source>
        <dbReference type="Proteomes" id="UP000320813"/>
    </source>
</evidence>
<reference evidence="1 2" key="1">
    <citation type="submission" date="2019-01" db="EMBL/GenBank/DDBJ databases">
        <title>Insights into ecological role of a new deltaproteobacterial order Candidatus Sinidesulfobacterales (Sva0485) by metagenomics and metatranscriptomics.</title>
        <authorList>
            <person name="Tan S."/>
            <person name="Liu J."/>
            <person name="Fang Y."/>
            <person name="Hedlund B.P."/>
            <person name="Lian Z.H."/>
            <person name="Huang L.Y."/>
            <person name="Li J.T."/>
            <person name="Huang L.N."/>
            <person name="Li W.J."/>
            <person name="Jiang H.C."/>
            <person name="Dong H.L."/>
            <person name="Shu W.S."/>
        </authorList>
    </citation>
    <scope>NUCLEOTIDE SEQUENCE [LARGE SCALE GENOMIC DNA]</scope>
    <source>
        <strain evidence="1">AP3</strain>
    </source>
</reference>
<accession>A0A519BDL3</accession>
<sequence>MINKINKTFIVVISTLLVIPILSGCALTTSSVPLHYGLQNNVRKIKAARNVIVGVHVQDLRKNKRVGNKKNGFGMVMAPIYAKKNVADTVRNAIEKELQARGFRIGKKAIVFVNVGITKFYNNFNMGFISGSAVAKLNMTVIVKNKHGEQLFHRKIFATGENGGIMIASGSNAGVALDRALQNGVNILFNDPKFTAALLQTK</sequence>
<dbReference type="EMBL" id="SGBD01000001">
    <property type="protein sequence ID" value="RZD15365.1"/>
    <property type="molecule type" value="Genomic_DNA"/>
</dbReference>
<dbReference type="PROSITE" id="PS51257">
    <property type="entry name" value="PROKAR_LIPOPROTEIN"/>
    <property type="match status" value="1"/>
</dbReference>
<proteinExistence type="predicted"/>
<dbReference type="Proteomes" id="UP000320813">
    <property type="component" value="Unassembled WGS sequence"/>
</dbReference>
<gene>
    <name evidence="1" type="ORF">EVJ47_03580</name>
</gene>
<name>A0A519BDL3_9DELT</name>
<dbReference type="AlphaFoldDB" id="A0A519BDL3"/>
<dbReference type="Pfam" id="PF03923">
    <property type="entry name" value="Lipoprotein_16"/>
    <property type="match status" value="1"/>
</dbReference>
<evidence type="ECO:0008006" key="3">
    <source>
        <dbReference type="Google" id="ProtNLM"/>
    </source>
</evidence>
<protein>
    <recommendedName>
        <fullName evidence="3">DUF4410 domain-containing protein</fullName>
    </recommendedName>
</protein>
<evidence type="ECO:0000313" key="1">
    <source>
        <dbReference type="EMBL" id="RZD15365.1"/>
    </source>
</evidence>